<sequence>MKNRESRERSSSPDRSCVSLKSDESMFHPPNLSKDPVTSDPRNVERRKRQRSSSPDRSCVSLKSDRSMNHPPNLSKDPVTSDPR</sequence>
<dbReference type="Proteomes" id="UP001558613">
    <property type="component" value="Unassembled WGS sequence"/>
</dbReference>
<organism evidence="2 3">
    <name type="scientific">Cirrhinus molitorella</name>
    <name type="common">mud carp</name>
    <dbReference type="NCBI Taxonomy" id="172907"/>
    <lineage>
        <taxon>Eukaryota</taxon>
        <taxon>Metazoa</taxon>
        <taxon>Chordata</taxon>
        <taxon>Craniata</taxon>
        <taxon>Vertebrata</taxon>
        <taxon>Euteleostomi</taxon>
        <taxon>Actinopterygii</taxon>
        <taxon>Neopterygii</taxon>
        <taxon>Teleostei</taxon>
        <taxon>Ostariophysi</taxon>
        <taxon>Cypriniformes</taxon>
        <taxon>Cyprinidae</taxon>
        <taxon>Labeoninae</taxon>
        <taxon>Labeonini</taxon>
        <taxon>Cirrhinus</taxon>
    </lineage>
</organism>
<dbReference type="EMBL" id="JAYMGO010000001">
    <property type="protein sequence ID" value="KAL1281657.1"/>
    <property type="molecule type" value="Genomic_DNA"/>
</dbReference>
<protein>
    <submittedName>
        <fullName evidence="2">Uncharacterized protein</fullName>
    </submittedName>
</protein>
<proteinExistence type="predicted"/>
<reference evidence="2 3" key="1">
    <citation type="submission" date="2023-09" db="EMBL/GenBank/DDBJ databases">
        <authorList>
            <person name="Wang M."/>
        </authorList>
    </citation>
    <scope>NUCLEOTIDE SEQUENCE [LARGE SCALE GENOMIC DNA]</scope>
    <source>
        <strain evidence="2">GT-2023</strain>
        <tissue evidence="2">Liver</tissue>
    </source>
</reference>
<keyword evidence="3" id="KW-1185">Reference proteome</keyword>
<accession>A0ABR3NX97</accession>
<feature type="region of interest" description="Disordered" evidence="1">
    <location>
        <begin position="1"/>
        <end position="84"/>
    </location>
</feature>
<name>A0ABR3NX97_9TELE</name>
<feature type="compositionally biased region" description="Basic and acidic residues" evidence="1">
    <location>
        <begin position="1"/>
        <end position="12"/>
    </location>
</feature>
<comment type="caution">
    <text evidence="2">The sequence shown here is derived from an EMBL/GenBank/DDBJ whole genome shotgun (WGS) entry which is preliminary data.</text>
</comment>
<gene>
    <name evidence="2" type="ORF">QQF64_000460</name>
</gene>
<evidence type="ECO:0000313" key="3">
    <source>
        <dbReference type="Proteomes" id="UP001558613"/>
    </source>
</evidence>
<evidence type="ECO:0000313" key="2">
    <source>
        <dbReference type="EMBL" id="KAL1281657.1"/>
    </source>
</evidence>
<evidence type="ECO:0000256" key="1">
    <source>
        <dbReference type="SAM" id="MobiDB-lite"/>
    </source>
</evidence>